<proteinExistence type="predicted"/>
<organism evidence="1 2">
    <name type="scientific">Populus tomentosa</name>
    <name type="common">Chinese white poplar</name>
    <dbReference type="NCBI Taxonomy" id="118781"/>
    <lineage>
        <taxon>Eukaryota</taxon>
        <taxon>Viridiplantae</taxon>
        <taxon>Streptophyta</taxon>
        <taxon>Embryophyta</taxon>
        <taxon>Tracheophyta</taxon>
        <taxon>Spermatophyta</taxon>
        <taxon>Magnoliopsida</taxon>
        <taxon>eudicotyledons</taxon>
        <taxon>Gunneridae</taxon>
        <taxon>Pentapetalae</taxon>
        <taxon>rosids</taxon>
        <taxon>fabids</taxon>
        <taxon>Malpighiales</taxon>
        <taxon>Salicaceae</taxon>
        <taxon>Saliceae</taxon>
        <taxon>Populus</taxon>
    </lineage>
</organism>
<protein>
    <recommendedName>
        <fullName evidence="3">Pentatricopeptide repeat-containing protein</fullName>
    </recommendedName>
</protein>
<dbReference type="GO" id="GO:0003723">
    <property type="term" value="F:RNA binding"/>
    <property type="evidence" value="ECO:0007669"/>
    <property type="project" value="InterPro"/>
</dbReference>
<reference evidence="1" key="1">
    <citation type="journal article" date="2020" name="bioRxiv">
        <title>Hybrid origin of Populus tomentosa Carr. identified through genome sequencing and phylogenomic analysis.</title>
        <authorList>
            <person name="An X."/>
            <person name="Gao K."/>
            <person name="Chen Z."/>
            <person name="Li J."/>
            <person name="Yang X."/>
            <person name="Yang X."/>
            <person name="Zhou J."/>
            <person name="Guo T."/>
            <person name="Zhao T."/>
            <person name="Huang S."/>
            <person name="Miao D."/>
            <person name="Khan W.U."/>
            <person name="Rao P."/>
            <person name="Ye M."/>
            <person name="Lei B."/>
            <person name="Liao W."/>
            <person name="Wang J."/>
            <person name="Ji L."/>
            <person name="Li Y."/>
            <person name="Guo B."/>
            <person name="Mustafa N.S."/>
            <person name="Li S."/>
            <person name="Yun Q."/>
            <person name="Keller S.R."/>
            <person name="Mao J."/>
            <person name="Zhang R."/>
            <person name="Strauss S.H."/>
        </authorList>
    </citation>
    <scope>NUCLEOTIDE SEQUENCE</scope>
    <source>
        <strain evidence="1">GM15</strain>
        <tissue evidence="1">Leaf</tissue>
    </source>
</reference>
<evidence type="ECO:0000313" key="2">
    <source>
        <dbReference type="Proteomes" id="UP000886885"/>
    </source>
</evidence>
<comment type="caution">
    <text evidence="1">The sequence shown here is derived from an EMBL/GenBank/DDBJ whole genome shotgun (WGS) entry which is preliminary data.</text>
</comment>
<dbReference type="NCBIfam" id="TIGR00756">
    <property type="entry name" value="PPR"/>
    <property type="match status" value="1"/>
</dbReference>
<sequence>MKGLNVLPNCVNFPLVLKSCVKINALKEGGEELLCFVIKSGFRANPFVAASLIDMQASGEATEAAYRVFGYIEAGDIGRAQELFNKMPNKDVMSWKTVLNGYARYARNGCFSEVLSAFKWMLVDENAAPNDATLVNVLESWLQGKCYVGNALMDMYAKCGVVETAFDVFKSMDKKDLISWNTVIGGLAVHGHPEKERIYGTLRALTKSKRSSGYRPDFMGLDERNSKAIKRPMELIHAREIMYFGTVRSIFVAEMLMLKIFVQRRSSSLR</sequence>
<evidence type="ECO:0008006" key="3">
    <source>
        <dbReference type="Google" id="ProtNLM"/>
    </source>
</evidence>
<dbReference type="PANTHER" id="PTHR47926">
    <property type="entry name" value="PENTATRICOPEPTIDE REPEAT-CONTAINING PROTEIN"/>
    <property type="match status" value="1"/>
</dbReference>
<accession>A0A8X8CKR2</accession>
<name>A0A8X8CKR2_POPTO</name>
<dbReference type="Pfam" id="PF01535">
    <property type="entry name" value="PPR"/>
    <property type="match status" value="3"/>
</dbReference>
<dbReference type="GO" id="GO:0009451">
    <property type="term" value="P:RNA modification"/>
    <property type="evidence" value="ECO:0007669"/>
    <property type="project" value="InterPro"/>
</dbReference>
<gene>
    <name evidence="1" type="ORF">POTOM_038084</name>
</gene>
<dbReference type="InterPro" id="IPR002885">
    <property type="entry name" value="PPR_rpt"/>
</dbReference>
<dbReference type="InterPro" id="IPR046960">
    <property type="entry name" value="PPR_At4g14850-like_plant"/>
</dbReference>
<dbReference type="OrthoDB" id="749902at2759"/>
<dbReference type="AlphaFoldDB" id="A0A8X8CKR2"/>
<dbReference type="Proteomes" id="UP000886885">
    <property type="component" value="Chromosome 10D"/>
</dbReference>
<keyword evidence="2" id="KW-1185">Reference proteome</keyword>
<dbReference type="PANTHER" id="PTHR47926:SF371">
    <property type="entry name" value="TETRATRICOPEPTIDE REPEAT-LIKE SUPERFAMILY PROTEIN"/>
    <property type="match status" value="1"/>
</dbReference>
<evidence type="ECO:0000313" key="1">
    <source>
        <dbReference type="EMBL" id="KAG6757759.1"/>
    </source>
</evidence>
<dbReference type="EMBL" id="JAAWWB010000020">
    <property type="protein sequence ID" value="KAG6757759.1"/>
    <property type="molecule type" value="Genomic_DNA"/>
</dbReference>